<keyword evidence="3" id="KW-1185">Reference proteome</keyword>
<dbReference type="Gene3D" id="3.40.190.150">
    <property type="entry name" value="Bordetella uptake gene, domain 1"/>
    <property type="match status" value="1"/>
</dbReference>
<reference evidence="2" key="1">
    <citation type="submission" date="2020-01" db="EMBL/GenBank/DDBJ databases">
        <authorList>
            <person name="Rat A."/>
        </authorList>
    </citation>
    <scope>NUCLEOTIDE SEQUENCE</scope>
    <source>
        <strain evidence="2">LMG 31231</strain>
    </source>
</reference>
<reference evidence="2" key="2">
    <citation type="journal article" date="2021" name="Syst. Appl. Microbiol.">
        <title>Roseomonas hellenica sp. nov., isolated from roots of wild-growing Alkanna tinctoria.</title>
        <authorList>
            <person name="Rat A."/>
            <person name="Naranjo H.D."/>
            <person name="Lebbe L."/>
            <person name="Cnockaert M."/>
            <person name="Krigas N."/>
            <person name="Grigoriadou K."/>
            <person name="Maloupa E."/>
            <person name="Willems A."/>
        </authorList>
    </citation>
    <scope>NUCLEOTIDE SEQUENCE</scope>
    <source>
        <strain evidence="2">LMG 31231</strain>
    </source>
</reference>
<sequence>MTLRRRDLLAAGLALPAAARAQGPGGFPNRPIRLIAPFPPGGGVDLTARLLAEPLSRELGQTVVVENRGGAGGVIGVEAMSRAAPDGYTLSLTGAGTITAGPHLRRLPYEALGLTHITRLVRMPFIVAVRTDLPASTLTEFLALAKARELRYASGGAGTSQHLTGELFNQMAGLRMIHVPYRGTGPALNDLAARVVDLYFGDPATLSVINAGGARAMAVTSPQRWPLLPDVPAVAEGVPGYESENWYGLAAPPGLPVEIRGILHAAVVKVMRDPATVRRFDEAGLHPAVMELADYDAFLRADSTRWEGVVRTGNISIDG</sequence>
<comment type="caution">
    <text evidence="2">The sequence shown here is derived from an EMBL/GenBank/DDBJ whole genome shotgun (WGS) entry which is preliminary data.</text>
</comment>
<dbReference type="Pfam" id="PF03401">
    <property type="entry name" value="TctC"/>
    <property type="match status" value="1"/>
</dbReference>
<evidence type="ECO:0000313" key="2">
    <source>
        <dbReference type="EMBL" id="MBR0669997.1"/>
    </source>
</evidence>
<dbReference type="InterPro" id="IPR005064">
    <property type="entry name" value="BUG"/>
</dbReference>
<dbReference type="PIRSF" id="PIRSF017082">
    <property type="entry name" value="YflP"/>
    <property type="match status" value="1"/>
</dbReference>
<dbReference type="InterPro" id="IPR042100">
    <property type="entry name" value="Bug_dom1"/>
</dbReference>
<gene>
    <name evidence="2" type="ORF">GXW76_02320</name>
</gene>
<dbReference type="CDD" id="cd07012">
    <property type="entry name" value="PBP2_Bug_TTT"/>
    <property type="match status" value="1"/>
</dbReference>
<accession>A0A9X9WS68</accession>
<dbReference type="EMBL" id="JAAEDM010000004">
    <property type="protein sequence ID" value="MBR0669997.1"/>
    <property type="molecule type" value="Genomic_DNA"/>
</dbReference>
<dbReference type="Gene3D" id="3.40.190.10">
    <property type="entry name" value="Periplasmic binding protein-like II"/>
    <property type="match status" value="1"/>
</dbReference>
<comment type="similarity">
    <text evidence="1">Belongs to the UPF0065 (bug) family.</text>
</comment>
<name>A0A9X9WS68_9PROT</name>
<dbReference type="AlphaFoldDB" id="A0A9X9WS68"/>
<evidence type="ECO:0000256" key="1">
    <source>
        <dbReference type="ARBA" id="ARBA00006987"/>
    </source>
</evidence>
<protein>
    <submittedName>
        <fullName evidence="2">Tripartite tricarboxylate transporter substrate binding protein</fullName>
    </submittedName>
</protein>
<dbReference type="RefSeq" id="WP_211860378.1">
    <property type="nucleotide sequence ID" value="NZ_JAAEDM010000004.1"/>
</dbReference>
<organism evidence="2 3">
    <name type="scientific">Neoroseomonas soli</name>
    <dbReference type="NCBI Taxonomy" id="1081025"/>
    <lineage>
        <taxon>Bacteria</taxon>
        <taxon>Pseudomonadati</taxon>
        <taxon>Pseudomonadota</taxon>
        <taxon>Alphaproteobacteria</taxon>
        <taxon>Acetobacterales</taxon>
        <taxon>Acetobacteraceae</taxon>
        <taxon>Neoroseomonas</taxon>
    </lineage>
</organism>
<proteinExistence type="inferred from homology"/>
<evidence type="ECO:0000313" key="3">
    <source>
        <dbReference type="Proteomes" id="UP001138751"/>
    </source>
</evidence>
<dbReference type="PANTHER" id="PTHR42928">
    <property type="entry name" value="TRICARBOXYLATE-BINDING PROTEIN"/>
    <property type="match status" value="1"/>
</dbReference>
<dbReference type="SUPFAM" id="SSF53850">
    <property type="entry name" value="Periplasmic binding protein-like II"/>
    <property type="match status" value="1"/>
</dbReference>
<dbReference type="PANTHER" id="PTHR42928:SF5">
    <property type="entry name" value="BLR1237 PROTEIN"/>
    <property type="match status" value="1"/>
</dbReference>
<dbReference type="Proteomes" id="UP001138751">
    <property type="component" value="Unassembled WGS sequence"/>
</dbReference>